<feature type="region of interest" description="Disordered" evidence="1">
    <location>
        <begin position="124"/>
        <end position="154"/>
    </location>
</feature>
<gene>
    <name evidence="2" type="ORF">PACTADRAFT_34523</name>
</gene>
<evidence type="ECO:0000256" key="1">
    <source>
        <dbReference type="SAM" id="MobiDB-lite"/>
    </source>
</evidence>
<evidence type="ECO:0000313" key="3">
    <source>
        <dbReference type="Proteomes" id="UP000094236"/>
    </source>
</evidence>
<dbReference type="AlphaFoldDB" id="A0A1E4TSP0"/>
<dbReference type="Proteomes" id="UP000094236">
    <property type="component" value="Unassembled WGS sequence"/>
</dbReference>
<feature type="region of interest" description="Disordered" evidence="1">
    <location>
        <begin position="167"/>
        <end position="200"/>
    </location>
</feature>
<reference evidence="3" key="1">
    <citation type="submission" date="2016-05" db="EMBL/GenBank/DDBJ databases">
        <title>Comparative genomics of biotechnologically important yeasts.</title>
        <authorList>
            <consortium name="DOE Joint Genome Institute"/>
            <person name="Riley R."/>
            <person name="Haridas S."/>
            <person name="Wolfe K.H."/>
            <person name="Lopes M.R."/>
            <person name="Hittinger C.T."/>
            <person name="Goker M."/>
            <person name="Salamov A."/>
            <person name="Wisecaver J."/>
            <person name="Long T.M."/>
            <person name="Aerts A.L."/>
            <person name="Barry K."/>
            <person name="Choi C."/>
            <person name="Clum A."/>
            <person name="Coughlan A.Y."/>
            <person name="Deshpande S."/>
            <person name="Douglass A.P."/>
            <person name="Hanson S.J."/>
            <person name="Klenk H.-P."/>
            <person name="Labutti K."/>
            <person name="Lapidus A."/>
            <person name="Lindquist E."/>
            <person name="Lipzen A."/>
            <person name="Meier-Kolthoff J.P."/>
            <person name="Ohm R.A."/>
            <person name="Otillar R.P."/>
            <person name="Pangilinan J."/>
            <person name="Peng Y."/>
            <person name="Rokas A."/>
            <person name="Rosa C.A."/>
            <person name="Scheuner C."/>
            <person name="Sibirny A.A."/>
            <person name="Slot J.C."/>
            <person name="Stielow J.B."/>
            <person name="Sun H."/>
            <person name="Kurtzman C.P."/>
            <person name="Blackwell M."/>
            <person name="Grigoriev I.V."/>
            <person name="Jeffries T.W."/>
        </authorList>
    </citation>
    <scope>NUCLEOTIDE SEQUENCE [LARGE SCALE GENOMIC DNA]</scope>
    <source>
        <strain evidence="3">NRRL Y-2460</strain>
    </source>
</reference>
<feature type="compositionally biased region" description="Polar residues" evidence="1">
    <location>
        <begin position="137"/>
        <end position="150"/>
    </location>
</feature>
<sequence length="200" mass="22827">MLYKSKFIHTRDNNETVEVDYVDLFDLQMANFSNKLENYIMIHLPNSIELIEIHKSLLNNYQGSYLNYLLSYFADDDILNTETFITNLEKFIFKPTRNILDRARIRQGNSTTIMVSSILDDNTPEYSNFDAPPPYTSAGNSDSRNSSCVQLPTGGLRTHYGRSTSMPQLCGVSSSSSPGSLFSKKWKRGNRNNNNNNNNR</sequence>
<organism evidence="2 3">
    <name type="scientific">Pachysolen tannophilus NRRL Y-2460</name>
    <dbReference type="NCBI Taxonomy" id="669874"/>
    <lineage>
        <taxon>Eukaryota</taxon>
        <taxon>Fungi</taxon>
        <taxon>Dikarya</taxon>
        <taxon>Ascomycota</taxon>
        <taxon>Saccharomycotina</taxon>
        <taxon>Pichiomycetes</taxon>
        <taxon>Pachysolenaceae</taxon>
        <taxon>Pachysolen</taxon>
    </lineage>
</organism>
<dbReference type="EMBL" id="KV454015">
    <property type="protein sequence ID" value="ODV94769.1"/>
    <property type="molecule type" value="Genomic_DNA"/>
</dbReference>
<feature type="compositionally biased region" description="Low complexity" evidence="1">
    <location>
        <begin position="191"/>
        <end position="200"/>
    </location>
</feature>
<feature type="compositionally biased region" description="Low complexity" evidence="1">
    <location>
        <begin position="173"/>
        <end position="183"/>
    </location>
</feature>
<protein>
    <submittedName>
        <fullName evidence="2">Uncharacterized protein</fullName>
    </submittedName>
</protein>
<keyword evidence="3" id="KW-1185">Reference proteome</keyword>
<accession>A0A1E4TSP0</accession>
<proteinExistence type="predicted"/>
<evidence type="ECO:0000313" key="2">
    <source>
        <dbReference type="EMBL" id="ODV94769.1"/>
    </source>
</evidence>
<name>A0A1E4TSP0_PACTA</name>